<dbReference type="GeneID" id="91086813"/>
<dbReference type="Proteomes" id="UP000094043">
    <property type="component" value="Chromosome 3"/>
</dbReference>
<organism evidence="1 2">
    <name type="scientific">Cryptococcus depauperatus CBS 7841</name>
    <dbReference type="NCBI Taxonomy" id="1295531"/>
    <lineage>
        <taxon>Eukaryota</taxon>
        <taxon>Fungi</taxon>
        <taxon>Dikarya</taxon>
        <taxon>Basidiomycota</taxon>
        <taxon>Agaricomycotina</taxon>
        <taxon>Tremellomycetes</taxon>
        <taxon>Tremellales</taxon>
        <taxon>Cryptococcaceae</taxon>
        <taxon>Cryptococcus</taxon>
    </lineage>
</organism>
<evidence type="ECO:0000313" key="1">
    <source>
        <dbReference type="EMBL" id="WVN87422.1"/>
    </source>
</evidence>
<dbReference type="KEGG" id="cdep:91086813"/>
<accession>A0AAJ8M1B8</accession>
<dbReference type="EMBL" id="CP143786">
    <property type="protein sequence ID" value="WVN87422.1"/>
    <property type="molecule type" value="Genomic_DNA"/>
</dbReference>
<evidence type="ECO:0000313" key="2">
    <source>
        <dbReference type="Proteomes" id="UP000094043"/>
    </source>
</evidence>
<protein>
    <submittedName>
        <fullName evidence="1">Uncharacterized protein</fullName>
    </submittedName>
</protein>
<name>A0AAJ8M1B8_9TREE</name>
<reference evidence="1" key="1">
    <citation type="submission" date="2016-06" db="EMBL/GenBank/DDBJ databases">
        <authorList>
            <person name="Cuomo C."/>
            <person name="Litvintseva A."/>
            <person name="Heitman J."/>
            <person name="Chen Y."/>
            <person name="Sun S."/>
            <person name="Springer D."/>
            <person name="Dromer F."/>
            <person name="Young S."/>
            <person name="Zeng Q."/>
            <person name="Chapman S."/>
            <person name="Gujja S."/>
            <person name="Saif S."/>
            <person name="Birren B."/>
        </authorList>
    </citation>
    <scope>NUCLEOTIDE SEQUENCE</scope>
    <source>
        <strain evidence="1">CBS 7841</strain>
    </source>
</reference>
<sequence>MSVQPIRPAFAALALTETSDIPELSLSHSKVIRSWSVSSSASSVSSTSSTYSRAAEDMLDRIAAHDVGGNIRLNNLDLTTTTREAQELLHAMKDDERFQYVQLHFFDEEKEDWKVSFVRSHASNSTVIISDSE</sequence>
<reference evidence="1" key="2">
    <citation type="journal article" date="2022" name="Elife">
        <title>Obligate sexual reproduction of a homothallic fungus closely related to the Cryptococcus pathogenic species complex.</title>
        <authorList>
            <person name="Passer A.R."/>
            <person name="Clancey S.A."/>
            <person name="Shea T."/>
            <person name="David-Palma M."/>
            <person name="Averette A.F."/>
            <person name="Boekhout T."/>
            <person name="Porcel B.M."/>
            <person name="Nowrousian M."/>
            <person name="Cuomo C.A."/>
            <person name="Sun S."/>
            <person name="Heitman J."/>
            <person name="Coelho M.A."/>
        </authorList>
    </citation>
    <scope>NUCLEOTIDE SEQUENCE</scope>
    <source>
        <strain evidence="1">CBS 7841</strain>
    </source>
</reference>
<dbReference type="RefSeq" id="XP_066068122.1">
    <property type="nucleotide sequence ID" value="XM_066212025.1"/>
</dbReference>
<keyword evidence="2" id="KW-1185">Reference proteome</keyword>
<gene>
    <name evidence="1" type="ORF">L203_102602</name>
</gene>
<dbReference type="AlphaFoldDB" id="A0AAJ8M1B8"/>
<reference evidence="1" key="3">
    <citation type="submission" date="2024-01" db="EMBL/GenBank/DDBJ databases">
        <authorList>
            <person name="Coelho M.A."/>
            <person name="David-Palma M."/>
            <person name="Shea T."/>
            <person name="Sun S."/>
            <person name="Cuomo C.A."/>
            <person name="Heitman J."/>
        </authorList>
    </citation>
    <scope>NUCLEOTIDE SEQUENCE</scope>
    <source>
        <strain evidence="1">CBS 7841</strain>
    </source>
</reference>
<proteinExistence type="predicted"/>